<comment type="caution">
    <text evidence="9">The sequence shown here is derived from an EMBL/GenBank/DDBJ whole genome shotgun (WGS) entry which is preliminary data.</text>
</comment>
<evidence type="ECO:0000256" key="5">
    <source>
        <dbReference type="ARBA" id="ARBA00022490"/>
    </source>
</evidence>
<feature type="domain" description="PhoU" evidence="8">
    <location>
        <begin position="16"/>
        <end position="104"/>
    </location>
</feature>
<dbReference type="RefSeq" id="WP_187525667.1">
    <property type="nucleotide sequence ID" value="NZ_JACRTA010000003.1"/>
</dbReference>
<dbReference type="PIRSF" id="PIRSF003107">
    <property type="entry name" value="PhoU"/>
    <property type="match status" value="1"/>
</dbReference>
<dbReference type="Gene3D" id="1.20.58.220">
    <property type="entry name" value="Phosphate transport system protein phou homolog 2, domain 2"/>
    <property type="match status" value="1"/>
</dbReference>
<feature type="domain" description="PhoU" evidence="8">
    <location>
        <begin position="120"/>
        <end position="204"/>
    </location>
</feature>
<comment type="subunit">
    <text evidence="3 7">Homodimer.</text>
</comment>
<gene>
    <name evidence="9" type="primary">phoU</name>
    <name evidence="9" type="ORF">H8692_09490</name>
</gene>
<reference evidence="9" key="1">
    <citation type="submission" date="2020-08" db="EMBL/GenBank/DDBJ databases">
        <title>Genome public.</title>
        <authorList>
            <person name="Liu C."/>
            <person name="Sun Q."/>
        </authorList>
    </citation>
    <scope>NUCLEOTIDE SEQUENCE</scope>
    <source>
        <strain evidence="9">NSJ-24</strain>
    </source>
</reference>
<dbReference type="NCBIfam" id="TIGR02135">
    <property type="entry name" value="phoU_full"/>
    <property type="match status" value="1"/>
</dbReference>
<evidence type="ECO:0000313" key="9">
    <source>
        <dbReference type="EMBL" id="MBC8568988.1"/>
    </source>
</evidence>
<dbReference type="AlphaFoldDB" id="A0A926E9M3"/>
<keyword evidence="5 7" id="KW-0963">Cytoplasm</keyword>
<evidence type="ECO:0000313" key="10">
    <source>
        <dbReference type="Proteomes" id="UP000610862"/>
    </source>
</evidence>
<evidence type="ECO:0000259" key="8">
    <source>
        <dbReference type="Pfam" id="PF01895"/>
    </source>
</evidence>
<dbReference type="EMBL" id="JACRTA010000003">
    <property type="protein sequence ID" value="MBC8568988.1"/>
    <property type="molecule type" value="Genomic_DNA"/>
</dbReference>
<dbReference type="FunFam" id="1.20.58.220:FF:000004">
    <property type="entry name" value="Phosphate-specific transport system accessory protein PhoU"/>
    <property type="match status" value="1"/>
</dbReference>
<dbReference type="GO" id="GO:0045936">
    <property type="term" value="P:negative regulation of phosphate metabolic process"/>
    <property type="evidence" value="ECO:0007669"/>
    <property type="project" value="InterPro"/>
</dbReference>
<evidence type="ECO:0000256" key="4">
    <source>
        <dbReference type="ARBA" id="ARBA00022448"/>
    </source>
</evidence>
<accession>A0A926E9M3</accession>
<dbReference type="PANTHER" id="PTHR42930:SF3">
    <property type="entry name" value="PHOSPHATE-SPECIFIC TRANSPORT SYSTEM ACCESSORY PROTEIN PHOU"/>
    <property type="match status" value="1"/>
</dbReference>
<comment type="similarity">
    <text evidence="2 7">Belongs to the PhoU family.</text>
</comment>
<comment type="subcellular location">
    <subcellularLocation>
        <location evidence="1 7">Cytoplasm</location>
    </subcellularLocation>
</comment>
<evidence type="ECO:0000256" key="2">
    <source>
        <dbReference type="ARBA" id="ARBA00008107"/>
    </source>
</evidence>
<dbReference type="GO" id="GO:0005737">
    <property type="term" value="C:cytoplasm"/>
    <property type="evidence" value="ECO:0007669"/>
    <property type="project" value="UniProtKB-SubCell"/>
</dbReference>
<comment type="function">
    <text evidence="7">Plays a role in the regulation of phosphate uptake.</text>
</comment>
<dbReference type="InterPro" id="IPR026022">
    <property type="entry name" value="PhoU_dom"/>
</dbReference>
<organism evidence="9 10">
    <name type="scientific">Lentihominibacter hominis</name>
    <dbReference type="NCBI Taxonomy" id="2763645"/>
    <lineage>
        <taxon>Bacteria</taxon>
        <taxon>Bacillati</taxon>
        <taxon>Bacillota</taxon>
        <taxon>Clostridia</taxon>
        <taxon>Peptostreptococcales</taxon>
        <taxon>Anaerovoracaceae</taxon>
        <taxon>Lentihominibacter</taxon>
    </lineage>
</organism>
<keyword evidence="4 7" id="KW-0813">Transport</keyword>
<dbReference type="GO" id="GO:0006817">
    <property type="term" value="P:phosphate ion transport"/>
    <property type="evidence" value="ECO:0007669"/>
    <property type="project" value="UniProtKB-KW"/>
</dbReference>
<evidence type="ECO:0000256" key="6">
    <source>
        <dbReference type="ARBA" id="ARBA00022592"/>
    </source>
</evidence>
<evidence type="ECO:0000256" key="7">
    <source>
        <dbReference type="PIRNR" id="PIRNR003107"/>
    </source>
</evidence>
<keyword evidence="10" id="KW-1185">Reference proteome</keyword>
<evidence type="ECO:0000256" key="1">
    <source>
        <dbReference type="ARBA" id="ARBA00004496"/>
    </source>
</evidence>
<dbReference type="InterPro" id="IPR038078">
    <property type="entry name" value="PhoU-like_sf"/>
</dbReference>
<dbReference type="Proteomes" id="UP000610862">
    <property type="component" value="Unassembled WGS sequence"/>
</dbReference>
<keyword evidence="6 7" id="KW-0592">Phosphate transport</keyword>
<dbReference type="GO" id="GO:0030643">
    <property type="term" value="P:intracellular phosphate ion homeostasis"/>
    <property type="evidence" value="ECO:0007669"/>
    <property type="project" value="InterPro"/>
</dbReference>
<name>A0A926E9M3_9FIRM</name>
<dbReference type="InterPro" id="IPR028366">
    <property type="entry name" value="PhoU"/>
</dbReference>
<dbReference type="Pfam" id="PF01895">
    <property type="entry name" value="PhoU"/>
    <property type="match status" value="2"/>
</dbReference>
<dbReference type="SUPFAM" id="SSF109755">
    <property type="entry name" value="PhoU-like"/>
    <property type="match status" value="1"/>
</dbReference>
<proteinExistence type="inferred from homology"/>
<sequence>MRAKFDEQLEQLNVMLIEMGALCEEAITYAVKAFETDSEEMREKTFKTDQIIDDMEREIESVCLKLLLQQQPVARDLRLISSALKMISDMERIGDQAYDIAEITKTIQSNRKDFCRDHISVMADTAIRMVTESVDSFVKKDIKLANDVIIKDDKVDDLFIHVQDDLINAVTEDRSCGEYFVDILMIAKYLERISDHAVNIAEWVIFSITGEHVNTRIIEKEKI</sequence>
<protein>
    <recommendedName>
        <fullName evidence="7">Phosphate-specific transport system accessory protein PhoU</fullName>
    </recommendedName>
</protein>
<dbReference type="PANTHER" id="PTHR42930">
    <property type="entry name" value="PHOSPHATE-SPECIFIC TRANSPORT SYSTEM ACCESSORY PROTEIN PHOU"/>
    <property type="match status" value="1"/>
</dbReference>
<evidence type="ECO:0000256" key="3">
    <source>
        <dbReference type="ARBA" id="ARBA00011738"/>
    </source>
</evidence>